<dbReference type="Pfam" id="PF02597">
    <property type="entry name" value="ThiS"/>
    <property type="match status" value="1"/>
</dbReference>
<evidence type="ECO:0000313" key="1">
    <source>
        <dbReference type="EMBL" id="HFK98027.1"/>
    </source>
</evidence>
<accession>A0A831ZZU9</accession>
<dbReference type="InterPro" id="IPR016155">
    <property type="entry name" value="Mopterin_synth/thiamin_S_b"/>
</dbReference>
<name>A0A831ZZU9_9BACT</name>
<dbReference type="AlphaFoldDB" id="A0A831ZZU9"/>
<dbReference type="CDD" id="cd17040">
    <property type="entry name" value="Ubl_MoaD_like"/>
    <property type="match status" value="1"/>
</dbReference>
<dbReference type="SUPFAM" id="SSF54285">
    <property type="entry name" value="MoaD/ThiS"/>
    <property type="match status" value="1"/>
</dbReference>
<reference evidence="1" key="1">
    <citation type="journal article" date="2020" name="mSystems">
        <title>Genome- and Community-Level Interaction Insights into Carbon Utilization and Element Cycling Functions of Hydrothermarchaeota in Hydrothermal Sediment.</title>
        <authorList>
            <person name="Zhou Z."/>
            <person name="Liu Y."/>
            <person name="Xu W."/>
            <person name="Pan J."/>
            <person name="Luo Z.H."/>
            <person name="Li M."/>
        </authorList>
    </citation>
    <scope>NUCLEOTIDE SEQUENCE [LARGE SCALE GENOMIC DNA]</scope>
    <source>
        <strain evidence="1">SpSt-456</strain>
    </source>
</reference>
<sequence length="77" mass="8446">MKIRVESFATYRDYTRSLPEDKSMEVPEGTRVAEVLAMLGVPAEAPKILLVNGRARAPDTVLREGDALVFFPPLEGG</sequence>
<proteinExistence type="predicted"/>
<gene>
    <name evidence="1" type="ORF">ENS06_12005</name>
</gene>
<dbReference type="InterPro" id="IPR003749">
    <property type="entry name" value="ThiS/MoaD-like"/>
</dbReference>
<protein>
    <submittedName>
        <fullName evidence="1">MoaD/ThiS family protein</fullName>
    </submittedName>
</protein>
<dbReference type="Gene3D" id="3.10.20.30">
    <property type="match status" value="1"/>
</dbReference>
<comment type="caution">
    <text evidence="1">The sequence shown here is derived from an EMBL/GenBank/DDBJ whole genome shotgun (WGS) entry which is preliminary data.</text>
</comment>
<dbReference type="EMBL" id="DSTK01000036">
    <property type="protein sequence ID" value="HFK98027.1"/>
    <property type="molecule type" value="Genomic_DNA"/>
</dbReference>
<dbReference type="InterPro" id="IPR012675">
    <property type="entry name" value="Beta-grasp_dom_sf"/>
</dbReference>
<organism evidence="1">
    <name type="scientific">Desulfacinum infernum</name>
    <dbReference type="NCBI Taxonomy" id="35837"/>
    <lineage>
        <taxon>Bacteria</taxon>
        <taxon>Pseudomonadati</taxon>
        <taxon>Thermodesulfobacteriota</taxon>
        <taxon>Syntrophobacteria</taxon>
        <taxon>Syntrophobacterales</taxon>
        <taxon>Syntrophobacteraceae</taxon>
        <taxon>Desulfacinum</taxon>
    </lineage>
</organism>